<gene>
    <name evidence="2" type="ORF">AArc1_2678</name>
</gene>
<dbReference type="GeneID" id="37639448"/>
<organism evidence="2 3">
    <name type="scientific">Natrarchaeobaculum sulfurireducens</name>
    <dbReference type="NCBI Taxonomy" id="2044521"/>
    <lineage>
        <taxon>Archaea</taxon>
        <taxon>Methanobacteriati</taxon>
        <taxon>Methanobacteriota</taxon>
        <taxon>Stenosarchaea group</taxon>
        <taxon>Halobacteria</taxon>
        <taxon>Halobacteriales</taxon>
        <taxon>Natrialbaceae</taxon>
        <taxon>Natrarchaeobaculum</taxon>
    </lineage>
</organism>
<dbReference type="AlphaFoldDB" id="A0A346PHJ6"/>
<name>A0A346PHJ6_9EURY</name>
<feature type="region of interest" description="Disordered" evidence="1">
    <location>
        <begin position="97"/>
        <end position="119"/>
    </location>
</feature>
<feature type="region of interest" description="Disordered" evidence="1">
    <location>
        <begin position="35"/>
        <end position="69"/>
    </location>
</feature>
<proteinExistence type="predicted"/>
<dbReference type="KEGG" id="nan:AArc1_2678"/>
<protein>
    <submittedName>
        <fullName evidence="2">Uncharacterized protein</fullName>
    </submittedName>
</protein>
<sequence length="119" mass="13412">MTDNTVRVRVAGSQFRFDREQFTRDDTLEVLERVAAKHPNTLEPVDSDDGDEEDDDIEPIPEDELDPHPSELTVDELETRLGNVDDLELLHGILEAEQSNKKRDTAVDSITGRLAELEG</sequence>
<feature type="compositionally biased region" description="Acidic residues" evidence="1">
    <location>
        <begin position="45"/>
        <end position="65"/>
    </location>
</feature>
<dbReference type="Proteomes" id="UP000258707">
    <property type="component" value="Chromosome"/>
</dbReference>
<dbReference type="RefSeq" id="WP_117364999.1">
    <property type="nucleotide sequence ID" value="NZ_CP024047.1"/>
</dbReference>
<dbReference type="EMBL" id="CP024047">
    <property type="protein sequence ID" value="AXR78991.1"/>
    <property type="molecule type" value="Genomic_DNA"/>
</dbReference>
<evidence type="ECO:0000256" key="1">
    <source>
        <dbReference type="SAM" id="MobiDB-lite"/>
    </source>
</evidence>
<accession>A0A346PHJ6</accession>
<reference evidence="3" key="1">
    <citation type="submission" date="2017-10" db="EMBL/GenBank/DDBJ databases">
        <title>Phenotypic and genomic properties of facultatively anaerobic sulfur-reducing natronoarchaea from hypersaline soda lakes.</title>
        <authorList>
            <person name="Sorokin D.Y."/>
            <person name="Kublanov I.V."/>
            <person name="Roman P."/>
            <person name="Sinninghe Damste J.S."/>
            <person name="Golyshin P.N."/>
            <person name="Rojo D."/>
            <person name="Ciordia S."/>
            <person name="Mena Md.C."/>
            <person name="Ferrer M."/>
            <person name="Messina E."/>
            <person name="Smedile F."/>
            <person name="La Spada G."/>
            <person name="La Cono V."/>
            <person name="Yakimov M.M."/>
        </authorList>
    </citation>
    <scope>NUCLEOTIDE SEQUENCE [LARGE SCALE GENOMIC DNA]</scope>
    <source>
        <strain evidence="3">AArc1</strain>
    </source>
</reference>
<evidence type="ECO:0000313" key="3">
    <source>
        <dbReference type="Proteomes" id="UP000258707"/>
    </source>
</evidence>
<evidence type="ECO:0000313" key="2">
    <source>
        <dbReference type="EMBL" id="AXR78991.1"/>
    </source>
</evidence>